<evidence type="ECO:0000313" key="2">
    <source>
        <dbReference type="Proteomes" id="UP000464334"/>
    </source>
</evidence>
<evidence type="ECO:0000313" key="1">
    <source>
        <dbReference type="EMBL" id="CAA2409756.1"/>
    </source>
</evidence>
<dbReference type="EMBL" id="LR743530">
    <property type="protein sequence ID" value="CAA2409756.1"/>
    <property type="molecule type" value="Genomic_DNA"/>
</dbReference>
<dbReference type="GeneID" id="79707306"/>
<keyword evidence="2" id="KW-1185">Reference proteome</keyword>
<reference evidence="1 2" key="1">
    <citation type="submission" date="2019-12" db="EMBL/GenBank/DDBJ databases">
        <authorList>
            <person name="Ansaldi M."/>
            <person name="Clavijo F."/>
        </authorList>
    </citation>
    <scope>NUCLEOTIDE SEQUENCE [LARGE SCALE GENOMIC DNA]</scope>
</reference>
<proteinExistence type="predicted"/>
<dbReference type="KEGG" id="vg:79707306"/>
<name>A0A679K1M1_9CAUD</name>
<protein>
    <submittedName>
        <fullName evidence="1">Phage Tail assembly chaperone</fullName>
    </submittedName>
</protein>
<organism evidence="1 2">
    <name type="scientific">Xanthomonas phage Suba</name>
    <dbReference type="NCBI Taxonomy" id="2674975"/>
    <lineage>
        <taxon>Viruses</taxon>
        <taxon>Duplodnaviria</taxon>
        <taxon>Heunggongvirae</taxon>
        <taxon>Uroviricota</taxon>
        <taxon>Caudoviricetes</taxon>
        <taxon>Stanbaylleyvirinae</taxon>
        <taxon>Subavirus</taxon>
        <taxon>Subavirus suba</taxon>
    </lineage>
</organism>
<dbReference type="RefSeq" id="YP_010742766.1">
    <property type="nucleotide sequence ID" value="NC_073092.1"/>
</dbReference>
<accession>A0A679K1M1</accession>
<sequence>MSLSRSFLIDNNAAEKGFEFAIGEKNEDGTQPTILIARAGYNNRQYQSGIAKAYEKFALQDRAGIDSTLEKAKARIPVIAKHIVKGWANIPLGDVTGEDGLQGRAFAEGYADFSPENAIKLFERLPELFAIVEVQSHETSNFLVASREEAAKN</sequence>
<dbReference type="Proteomes" id="UP000464334">
    <property type="component" value="Chromosome"/>
</dbReference>